<keyword evidence="5" id="KW-0804">Transcription</keyword>
<accession>A0A134AAZ7</accession>
<dbReference type="STRING" id="755172.HMPREF1863_01821"/>
<dbReference type="InterPro" id="IPR015421">
    <property type="entry name" value="PyrdxlP-dep_Trfase_major"/>
</dbReference>
<dbReference type="PANTHER" id="PTHR46577">
    <property type="entry name" value="HTH-TYPE TRANSCRIPTIONAL REGULATORY PROTEIN GABR"/>
    <property type="match status" value="1"/>
</dbReference>
<keyword evidence="3" id="KW-0805">Transcription regulation</keyword>
<dbReference type="Gene3D" id="1.10.10.10">
    <property type="entry name" value="Winged helix-like DNA-binding domain superfamily/Winged helix DNA-binding domain"/>
    <property type="match status" value="1"/>
</dbReference>
<evidence type="ECO:0000256" key="1">
    <source>
        <dbReference type="ARBA" id="ARBA00005384"/>
    </source>
</evidence>
<dbReference type="GO" id="GO:0030170">
    <property type="term" value="F:pyridoxal phosphate binding"/>
    <property type="evidence" value="ECO:0007669"/>
    <property type="project" value="InterPro"/>
</dbReference>
<dbReference type="InterPro" id="IPR015424">
    <property type="entry name" value="PyrdxlP-dep_Trfase"/>
</dbReference>
<dbReference type="GO" id="GO:0003700">
    <property type="term" value="F:DNA-binding transcription factor activity"/>
    <property type="evidence" value="ECO:0007669"/>
    <property type="project" value="InterPro"/>
</dbReference>
<dbReference type="InterPro" id="IPR036388">
    <property type="entry name" value="WH-like_DNA-bd_sf"/>
</dbReference>
<protein>
    <submittedName>
        <fullName evidence="7">Transcriptional regulator, GntR family</fullName>
    </submittedName>
</protein>
<dbReference type="InterPro" id="IPR036390">
    <property type="entry name" value="WH_DNA-bd_sf"/>
</dbReference>
<dbReference type="SMART" id="SM00345">
    <property type="entry name" value="HTH_GNTR"/>
    <property type="match status" value="1"/>
</dbReference>
<dbReference type="GO" id="GO:0003677">
    <property type="term" value="F:DNA binding"/>
    <property type="evidence" value="ECO:0007669"/>
    <property type="project" value="UniProtKB-KW"/>
</dbReference>
<dbReference type="EMBL" id="LSDG01000046">
    <property type="protein sequence ID" value="KXB64902.1"/>
    <property type="molecule type" value="Genomic_DNA"/>
</dbReference>
<reference evidence="8" key="1">
    <citation type="submission" date="2016-01" db="EMBL/GenBank/DDBJ databases">
        <authorList>
            <person name="Mitreva M."/>
            <person name="Pepin K.H."/>
            <person name="Mihindukulasuriya K.A."/>
            <person name="Fulton R."/>
            <person name="Fronick C."/>
            <person name="O'Laughlin M."/>
            <person name="Miner T."/>
            <person name="Herter B."/>
            <person name="Rosa B.A."/>
            <person name="Cordes M."/>
            <person name="Tomlinson C."/>
            <person name="Wollam A."/>
            <person name="Palsikar V.B."/>
            <person name="Mardis E.R."/>
            <person name="Wilson R.K."/>
        </authorList>
    </citation>
    <scope>NUCLEOTIDE SEQUENCE [LARGE SCALE GENOMIC DNA]</scope>
    <source>
        <strain evidence="8">DNF00729</strain>
    </source>
</reference>
<dbReference type="InterPro" id="IPR000524">
    <property type="entry name" value="Tscrpt_reg_HTH_GntR"/>
</dbReference>
<proteinExistence type="inferred from homology"/>
<dbReference type="PANTHER" id="PTHR46577:SF1">
    <property type="entry name" value="HTH-TYPE TRANSCRIPTIONAL REGULATORY PROTEIN GABR"/>
    <property type="match status" value="1"/>
</dbReference>
<dbReference type="PROSITE" id="PS50949">
    <property type="entry name" value="HTH_GNTR"/>
    <property type="match status" value="1"/>
</dbReference>
<dbReference type="AlphaFoldDB" id="A0A134AAZ7"/>
<keyword evidence="4" id="KW-0238">DNA-binding</keyword>
<dbReference type="PATRIC" id="fig|755172.3.peg.1777"/>
<dbReference type="RefSeq" id="WP_068370021.1">
    <property type="nucleotide sequence ID" value="NZ_KQ960183.1"/>
</dbReference>
<evidence type="ECO:0000256" key="4">
    <source>
        <dbReference type="ARBA" id="ARBA00023125"/>
    </source>
</evidence>
<gene>
    <name evidence="7" type="ORF">HMPREF1863_01821</name>
</gene>
<evidence type="ECO:0000313" key="7">
    <source>
        <dbReference type="EMBL" id="KXB64902.1"/>
    </source>
</evidence>
<keyword evidence="8" id="KW-1185">Reference proteome</keyword>
<evidence type="ECO:0000259" key="6">
    <source>
        <dbReference type="PROSITE" id="PS50949"/>
    </source>
</evidence>
<name>A0A134AAZ7_9FIRM</name>
<dbReference type="CDD" id="cd00609">
    <property type="entry name" value="AAT_like"/>
    <property type="match status" value="1"/>
</dbReference>
<dbReference type="Proteomes" id="UP000070442">
    <property type="component" value="Unassembled WGS sequence"/>
</dbReference>
<dbReference type="SUPFAM" id="SSF46785">
    <property type="entry name" value="Winged helix' DNA-binding domain"/>
    <property type="match status" value="1"/>
</dbReference>
<feature type="domain" description="HTH gntR-type" evidence="6">
    <location>
        <begin position="10"/>
        <end position="78"/>
    </location>
</feature>
<evidence type="ECO:0000256" key="2">
    <source>
        <dbReference type="ARBA" id="ARBA00022898"/>
    </source>
</evidence>
<dbReference type="Gene3D" id="3.40.640.10">
    <property type="entry name" value="Type I PLP-dependent aspartate aminotransferase-like (Major domain)"/>
    <property type="match status" value="1"/>
</dbReference>
<organism evidence="7 8">
    <name type="scientific">Aedoeadaptatus coxii</name>
    <dbReference type="NCBI Taxonomy" id="755172"/>
    <lineage>
        <taxon>Bacteria</taxon>
        <taxon>Bacillati</taxon>
        <taxon>Bacillota</taxon>
        <taxon>Tissierellia</taxon>
        <taxon>Tissierellales</taxon>
        <taxon>Peptoniphilaceae</taxon>
        <taxon>Aedoeadaptatus</taxon>
    </lineage>
</organism>
<evidence type="ECO:0000256" key="5">
    <source>
        <dbReference type="ARBA" id="ARBA00023163"/>
    </source>
</evidence>
<comment type="caution">
    <text evidence="7">The sequence shown here is derived from an EMBL/GenBank/DDBJ whole genome shotgun (WGS) entry which is preliminary data.</text>
</comment>
<dbReference type="InterPro" id="IPR004839">
    <property type="entry name" value="Aminotransferase_I/II_large"/>
</dbReference>
<dbReference type="Pfam" id="PF00392">
    <property type="entry name" value="GntR"/>
    <property type="match status" value="1"/>
</dbReference>
<dbReference type="SUPFAM" id="SSF53383">
    <property type="entry name" value="PLP-dependent transferases"/>
    <property type="match status" value="1"/>
</dbReference>
<sequence length="461" mass="53643">MITVNFEEGKALYLQLYDYIKEDIIQNRMAKDTKLPSKRDLAHHLGISVNTVSSAYDVLLDEGYLYAVERVGYFVSPIECLHKTPRQEKAEAKLFAPRYRYDFDLNKNGIFDFPDVPFQRAMMDSMREDSEMNAWDKEGIPSLRRAICHYLRASRGIDASPENVILSAGMEYLFRILFFILPKDYRYFLENPGYIDTKKIFEPTGRSPGFVTIDEGGIDPEKLSGRRGVYLVSPTHQFPTGSILRVDRRVKLLNFAKATDSYIIEDDYDSEYKYYGRLIPALKSLDTTDRVIYMSNFSKSLSPGLRVSFMVLPDELMAMYRKKDPLVACPIPNMVQRALSKYMERGYFERRLNRERKQYDKKRKAALRFFEGDPLFEIDDKRAGLHFILTCKIPVEEKELLEYLRKRDMNIYGLSDFFEGEYNAPYPKLIVGFGNMAPEVMEEGFTALVRALKELAETKEY</sequence>
<dbReference type="Pfam" id="PF00155">
    <property type="entry name" value="Aminotran_1_2"/>
    <property type="match status" value="1"/>
</dbReference>
<evidence type="ECO:0000256" key="3">
    <source>
        <dbReference type="ARBA" id="ARBA00023015"/>
    </source>
</evidence>
<keyword evidence="2" id="KW-0663">Pyridoxal phosphate</keyword>
<dbReference type="InterPro" id="IPR051446">
    <property type="entry name" value="HTH_trans_reg/aminotransferase"/>
</dbReference>
<dbReference type="CDD" id="cd07377">
    <property type="entry name" value="WHTH_GntR"/>
    <property type="match status" value="1"/>
</dbReference>
<evidence type="ECO:0000313" key="8">
    <source>
        <dbReference type="Proteomes" id="UP000070442"/>
    </source>
</evidence>
<dbReference type="OrthoDB" id="9808770at2"/>
<comment type="similarity">
    <text evidence="1">In the C-terminal section; belongs to the class-I pyridoxal-phosphate-dependent aminotransferase family.</text>
</comment>